<evidence type="ECO:0000313" key="4">
    <source>
        <dbReference type="EMBL" id="WCE70394.1"/>
    </source>
</evidence>
<dbReference type="GO" id="GO:0006749">
    <property type="term" value="P:glutathione metabolic process"/>
    <property type="evidence" value="ECO:0007669"/>
    <property type="project" value="TreeGrafter"/>
</dbReference>
<dbReference type="PANTHER" id="PTHR11365">
    <property type="entry name" value="5-OXOPROLINASE RELATED"/>
    <property type="match status" value="1"/>
</dbReference>
<dbReference type="InterPro" id="IPR008040">
    <property type="entry name" value="Hydant_A_N"/>
</dbReference>
<dbReference type="InterPro" id="IPR043129">
    <property type="entry name" value="ATPase_NBD"/>
</dbReference>
<organism evidence="4 5">
    <name type="scientific">Sulfitobacter faviae</name>
    <dbReference type="NCBI Taxonomy" id="1775881"/>
    <lineage>
        <taxon>Bacteria</taxon>
        <taxon>Pseudomonadati</taxon>
        <taxon>Pseudomonadota</taxon>
        <taxon>Alphaproteobacteria</taxon>
        <taxon>Rhodobacterales</taxon>
        <taxon>Roseobacteraceae</taxon>
        <taxon>Sulfitobacter</taxon>
    </lineage>
</organism>
<dbReference type="SUPFAM" id="SSF53067">
    <property type="entry name" value="Actin-like ATPase domain"/>
    <property type="match status" value="1"/>
</dbReference>
<proteinExistence type="predicted"/>
<dbReference type="InterPro" id="IPR045079">
    <property type="entry name" value="Oxoprolinase-like"/>
</dbReference>
<feature type="domain" description="Hydantoinase/oxoprolinase N-terminal" evidence="2">
    <location>
        <begin position="6"/>
        <end position="182"/>
    </location>
</feature>
<evidence type="ECO:0000259" key="2">
    <source>
        <dbReference type="Pfam" id="PF05378"/>
    </source>
</evidence>
<dbReference type="Pfam" id="PF01968">
    <property type="entry name" value="Hydantoinase_A"/>
    <property type="match status" value="1"/>
</dbReference>
<evidence type="ECO:0000259" key="1">
    <source>
        <dbReference type="Pfam" id="PF01968"/>
    </source>
</evidence>
<feature type="domain" description="Hydantoinase A/oxoprolinase" evidence="1">
    <location>
        <begin position="203"/>
        <end position="496"/>
    </location>
</feature>
<reference evidence="4" key="1">
    <citation type="submission" date="2023-01" db="EMBL/GenBank/DDBJ databases">
        <title>Comparative genomic analysis of cold water coral derived Sulfitobacter faviae: insights into their metabolism and habitat adaptation.</title>
        <authorList>
            <person name="Guo Y."/>
            <person name="Lin S."/>
            <person name="Huang Z."/>
            <person name="Tang K."/>
            <person name="Wang X."/>
        </authorList>
    </citation>
    <scope>NUCLEOTIDE SEQUENCE</scope>
    <source>
        <strain evidence="4">SCSIO W_1865</strain>
    </source>
</reference>
<accession>A0AAX3LNY0</accession>
<sequence>MASTIRLGVDIGGTFTDVVLEKGGESFSTKVLTTYAAPENAIIDGMHQVCTKAGITPADLTQIIHGTTLATNALIERRGAKTALITTQGFRDVIEMRTESRFEQYDLNLNLPEPLLPRQMRYTVEERVDATGAVLHPLDRAEVEALADRIADAGYESVAVGLIHSYLNDAHERMVREVLEEKLPGVMVSISSEVSPQMREYERFNTVVANAYIKPLMKSYLGRLEGRLQEEGVSCNIFLMHSGGGIISIESAAEFPVRLVESGPAGGAVFAANIAARYGLDKVLSFDMGGTTAKICLIKNQTPKTSRVFEVARTYRFKKGSGMPISIPVIDMVEIGAGGGSLAHVDAMRQIRVGPESAGSEPGPACYGRGGAKPAVTDADLVLGKLDPDNFAGGSIRLETGNSETALSQAIGQELDMDAATAAFGLAEVVDENMANAARVHAVENGEDLSDYTMIAFGGAAPLHAGRLCEKLGVERLLVPPGAGVGSAIGFLRAPFSFEANRSVYMKLSDFDATRIKTLLAELRDEATGFVRNCDAGAKILSEYKVYMRYSGQGWEIPIVLDEADALNPDAARFEALFETDYAKLFGRTVEGLDIEITVWSVNATTPPEEVARTAEQSPGAAADVALTRRIFDPALSEYCEADVVLRGQMAPGQTAQGPAAITEDETTIILPASRRAICQPDGCIDITVKG</sequence>
<dbReference type="RefSeq" id="WP_271688678.1">
    <property type="nucleotide sequence ID" value="NZ_CP116423.1"/>
</dbReference>
<dbReference type="Pfam" id="PF05378">
    <property type="entry name" value="Hydant_A_N"/>
    <property type="match status" value="1"/>
</dbReference>
<dbReference type="InterPro" id="IPR049517">
    <property type="entry name" value="ACX-like_C"/>
</dbReference>
<dbReference type="GO" id="GO:0017168">
    <property type="term" value="F:5-oxoprolinase (ATP-hydrolyzing) activity"/>
    <property type="evidence" value="ECO:0007669"/>
    <property type="project" value="TreeGrafter"/>
</dbReference>
<feature type="domain" description="Acetophenone carboxylase-like C-terminal" evidence="3">
    <location>
        <begin position="515"/>
        <end position="678"/>
    </location>
</feature>
<gene>
    <name evidence="4" type="ORF">PL336_00645</name>
</gene>
<dbReference type="AlphaFoldDB" id="A0AAX3LNY0"/>
<dbReference type="Pfam" id="PF19278">
    <property type="entry name" value="Hydant_A_C"/>
    <property type="match status" value="1"/>
</dbReference>
<dbReference type="Proteomes" id="UP001210770">
    <property type="component" value="Chromosome"/>
</dbReference>
<evidence type="ECO:0000313" key="5">
    <source>
        <dbReference type="Proteomes" id="UP001210770"/>
    </source>
</evidence>
<dbReference type="EMBL" id="CP116423">
    <property type="protein sequence ID" value="WCE70394.1"/>
    <property type="molecule type" value="Genomic_DNA"/>
</dbReference>
<dbReference type="PANTHER" id="PTHR11365:SF23">
    <property type="entry name" value="HYPOTHETICAL 5-OXOPROLINASE (EUROFUNG)-RELATED"/>
    <property type="match status" value="1"/>
</dbReference>
<name>A0AAX3LNY0_9RHOB</name>
<dbReference type="GO" id="GO:0005829">
    <property type="term" value="C:cytosol"/>
    <property type="evidence" value="ECO:0007669"/>
    <property type="project" value="TreeGrafter"/>
</dbReference>
<protein>
    <submittedName>
        <fullName evidence="4">Hydantoinase/oxoprolinase family protein</fullName>
    </submittedName>
</protein>
<dbReference type="InterPro" id="IPR002821">
    <property type="entry name" value="Hydantoinase_A"/>
</dbReference>
<evidence type="ECO:0000259" key="3">
    <source>
        <dbReference type="Pfam" id="PF19278"/>
    </source>
</evidence>